<dbReference type="SUPFAM" id="SSF53790">
    <property type="entry name" value="Tetrapyrrole methylase"/>
    <property type="match status" value="1"/>
</dbReference>
<feature type="compositionally biased region" description="Low complexity" evidence="9">
    <location>
        <begin position="334"/>
        <end position="349"/>
    </location>
</feature>
<dbReference type="InterPro" id="IPR014776">
    <property type="entry name" value="4pyrrole_Mease_sub2"/>
</dbReference>
<feature type="region of interest" description="Disordered" evidence="9">
    <location>
        <begin position="282"/>
        <end position="377"/>
    </location>
</feature>
<evidence type="ECO:0000256" key="7">
    <source>
        <dbReference type="ARBA" id="ARBA00022691"/>
    </source>
</evidence>
<evidence type="ECO:0000313" key="11">
    <source>
        <dbReference type="EMBL" id="CAD9456823.1"/>
    </source>
</evidence>
<evidence type="ECO:0000256" key="2">
    <source>
        <dbReference type="ARBA" id="ARBA00005156"/>
    </source>
</evidence>
<feature type="domain" description="Tetrapyrrole methylase" evidence="10">
    <location>
        <begin position="3"/>
        <end position="236"/>
    </location>
</feature>
<dbReference type="InterPro" id="IPR014777">
    <property type="entry name" value="4pyrrole_Mease_sub1"/>
</dbReference>
<comment type="similarity">
    <text evidence="3">Belongs to the diphthine synthase family.</text>
</comment>
<gene>
    <name evidence="11" type="ORF">CBRE1094_LOCUS18126</name>
</gene>
<organism evidence="11">
    <name type="scientific">Haptolina brevifila</name>
    <dbReference type="NCBI Taxonomy" id="156173"/>
    <lineage>
        <taxon>Eukaryota</taxon>
        <taxon>Haptista</taxon>
        <taxon>Haptophyta</taxon>
        <taxon>Prymnesiophyceae</taxon>
        <taxon>Prymnesiales</taxon>
        <taxon>Prymnesiaceae</taxon>
        <taxon>Haptolina</taxon>
    </lineage>
</organism>
<evidence type="ECO:0000256" key="3">
    <source>
        <dbReference type="ARBA" id="ARBA00006729"/>
    </source>
</evidence>
<dbReference type="Pfam" id="PF00590">
    <property type="entry name" value="TP_methylase"/>
    <property type="match status" value="1"/>
</dbReference>
<comment type="function">
    <text evidence="1">S-adenosyl-L-methionine-dependent methyltransferase that catalyzes four methylations of the modified target histidine residue in translation elongation factor 2 (EF-2), to form an intermediate called diphthine methyl ester. The four successive methylation reactions represent the second step of diphthamide biosynthesis.</text>
</comment>
<dbReference type="NCBIfam" id="TIGR00522">
    <property type="entry name" value="dph5"/>
    <property type="match status" value="1"/>
</dbReference>
<keyword evidence="5" id="KW-0489">Methyltransferase</keyword>
<feature type="compositionally biased region" description="Basic and acidic residues" evidence="9">
    <location>
        <begin position="350"/>
        <end position="360"/>
    </location>
</feature>
<accession>A0A7S2DK48</accession>
<dbReference type="PANTHER" id="PTHR10882">
    <property type="entry name" value="DIPHTHINE SYNTHASE"/>
    <property type="match status" value="1"/>
</dbReference>
<evidence type="ECO:0000256" key="4">
    <source>
        <dbReference type="ARBA" id="ARBA00011927"/>
    </source>
</evidence>
<dbReference type="InterPro" id="IPR000878">
    <property type="entry name" value="4pyrrol_Mease"/>
</dbReference>
<proteinExistence type="inferred from homology"/>
<comment type="catalytic activity">
    <reaction evidence="8">
        <text>2-[(3S)-amino-3-carboxypropyl]-L-histidyl-[translation elongation factor 2] + 4 S-adenosyl-L-methionine = diphthine methyl ester-[translation elongation factor 2] + 4 S-adenosyl-L-homocysteine + 3 H(+)</text>
        <dbReference type="Rhea" id="RHEA:42652"/>
        <dbReference type="Rhea" id="RHEA-COMP:9749"/>
        <dbReference type="Rhea" id="RHEA-COMP:10173"/>
        <dbReference type="ChEBI" id="CHEBI:15378"/>
        <dbReference type="ChEBI" id="CHEBI:57856"/>
        <dbReference type="ChEBI" id="CHEBI:59789"/>
        <dbReference type="ChEBI" id="CHEBI:73995"/>
        <dbReference type="ChEBI" id="CHEBI:79005"/>
        <dbReference type="EC" id="2.1.1.314"/>
    </reaction>
</comment>
<dbReference type="FunFam" id="3.30.950.10:FF:000004">
    <property type="entry name" value="Diphthine synthase putative"/>
    <property type="match status" value="1"/>
</dbReference>
<sequence>MVFHLIGLGLATEEDITLKGLRAVQRCTKVYLEAYTSILGVPRTRLEEVFGVAIEEAPRELVESQIEPILERAKHEDVALLVVGDPFGATTHCDLLVRAKQLEVPINVVHNASIMNAVGCCGLQLYRFGETISIPFFTSTWRPDSFYDKLAANLRLGLHTLALLDIKVREPTMTSLARGRPEYLPPRFMSIRQGITQLLEIEKRRGEGVCPPEARAVGMARVGAEGQMVVTGSLVELRDVSFGAPLHSLVLIGRAGADEEELLTAFAMGAAQAPRLDANGAAAEDAATARANAAHAGERIHGDDDDDTDGAASEEGADSEAPSAEDGGGEDAKAALAEAGAKAAQGASKATDKEKLDAHNVARAQTLEGEGKKVAGGMHKFDASEVDVHGGDGTADDFLDAFGLG</sequence>
<dbReference type="UniPathway" id="UPA00559"/>
<dbReference type="Gene3D" id="3.30.950.10">
    <property type="entry name" value="Methyltransferase, Cobalt-precorrin-4 Transmethylase, Domain 2"/>
    <property type="match status" value="1"/>
</dbReference>
<feature type="compositionally biased region" description="Low complexity" evidence="9">
    <location>
        <begin position="310"/>
        <end position="325"/>
    </location>
</feature>
<evidence type="ECO:0000256" key="6">
    <source>
        <dbReference type="ARBA" id="ARBA00022679"/>
    </source>
</evidence>
<feature type="compositionally biased region" description="Low complexity" evidence="9">
    <location>
        <begin position="282"/>
        <end position="295"/>
    </location>
</feature>
<dbReference type="InterPro" id="IPR004551">
    <property type="entry name" value="Dphthn_synthase"/>
</dbReference>
<evidence type="ECO:0000256" key="5">
    <source>
        <dbReference type="ARBA" id="ARBA00022603"/>
    </source>
</evidence>
<dbReference type="EC" id="2.1.1.314" evidence="4"/>
<dbReference type="PANTHER" id="PTHR10882:SF0">
    <property type="entry name" value="DIPHTHINE METHYL ESTER SYNTHASE"/>
    <property type="match status" value="1"/>
</dbReference>
<evidence type="ECO:0000256" key="8">
    <source>
        <dbReference type="ARBA" id="ARBA00048752"/>
    </source>
</evidence>
<evidence type="ECO:0000256" key="1">
    <source>
        <dbReference type="ARBA" id="ARBA00004006"/>
    </source>
</evidence>
<evidence type="ECO:0000259" key="10">
    <source>
        <dbReference type="Pfam" id="PF00590"/>
    </source>
</evidence>
<dbReference type="GO" id="GO:0032259">
    <property type="term" value="P:methylation"/>
    <property type="evidence" value="ECO:0007669"/>
    <property type="project" value="UniProtKB-KW"/>
</dbReference>
<dbReference type="AlphaFoldDB" id="A0A7S2DK48"/>
<keyword evidence="6" id="KW-0808">Transferase</keyword>
<evidence type="ECO:0000256" key="9">
    <source>
        <dbReference type="SAM" id="MobiDB-lite"/>
    </source>
</evidence>
<protein>
    <recommendedName>
        <fullName evidence="4">diphthine methyl ester synthase</fullName>
        <ecNumber evidence="4">2.1.1.314</ecNumber>
    </recommendedName>
</protein>
<comment type="pathway">
    <text evidence="2">Protein modification; peptidyl-diphthamide biosynthesis.</text>
</comment>
<dbReference type="Gene3D" id="3.40.1010.10">
    <property type="entry name" value="Cobalt-precorrin-4 Transmethylase, Domain 1"/>
    <property type="match status" value="1"/>
</dbReference>
<dbReference type="GO" id="GO:0141133">
    <property type="term" value="F:diphthine methyl ester synthase activity"/>
    <property type="evidence" value="ECO:0007669"/>
    <property type="project" value="UniProtKB-EC"/>
</dbReference>
<name>A0A7S2DK48_9EUKA</name>
<dbReference type="EMBL" id="HBGU01033224">
    <property type="protein sequence ID" value="CAD9456823.1"/>
    <property type="molecule type" value="Transcribed_RNA"/>
</dbReference>
<dbReference type="GO" id="GO:0017183">
    <property type="term" value="P:protein histidyl modification to diphthamide"/>
    <property type="evidence" value="ECO:0007669"/>
    <property type="project" value="UniProtKB-UniPathway"/>
</dbReference>
<dbReference type="InterPro" id="IPR035996">
    <property type="entry name" value="4pyrrol_Methylase_sf"/>
</dbReference>
<reference evidence="11" key="1">
    <citation type="submission" date="2021-01" db="EMBL/GenBank/DDBJ databases">
        <authorList>
            <person name="Corre E."/>
            <person name="Pelletier E."/>
            <person name="Niang G."/>
            <person name="Scheremetjew M."/>
            <person name="Finn R."/>
            <person name="Kale V."/>
            <person name="Holt S."/>
            <person name="Cochrane G."/>
            <person name="Meng A."/>
            <person name="Brown T."/>
            <person name="Cohen L."/>
        </authorList>
    </citation>
    <scope>NUCLEOTIDE SEQUENCE</scope>
    <source>
        <strain evidence="11">UTEX LB 985</strain>
    </source>
</reference>
<keyword evidence="7" id="KW-0949">S-adenosyl-L-methionine</keyword>
<dbReference type="CDD" id="cd11647">
    <property type="entry name" value="DHP5_DphB"/>
    <property type="match status" value="1"/>
</dbReference>